<name>A0A1M6EUD3_9FLAO</name>
<keyword evidence="2" id="KW-1185">Reference proteome</keyword>
<reference evidence="2" key="1">
    <citation type="submission" date="2016-11" db="EMBL/GenBank/DDBJ databases">
        <authorList>
            <person name="Varghese N."/>
            <person name="Submissions S."/>
        </authorList>
    </citation>
    <scope>NUCLEOTIDE SEQUENCE [LARGE SCALE GENOMIC DNA]</scope>
    <source>
        <strain evidence="2">DSM 18829</strain>
    </source>
</reference>
<sequence length="192" mass="22937">MDVYEFENSICELIKIEEIDKAIELTEVELLKIPKNDFHKIIGRNLFHLIDDANEFLNAVFEKSTEEIVNVKSIYCEMNGFTINPDLWFVMGMSFTFCNDLTDTDWLADYDYFFEMALVIEGYEDLQKIYEDYVQNEKWEYEDSAELCAIIITLRLLELFRETYKRFKDKSEWTKIPVFVTSHDSELIFKTK</sequence>
<organism evidence="1 2">
    <name type="scientific">Flavobacterium terrae</name>
    <dbReference type="NCBI Taxonomy" id="415425"/>
    <lineage>
        <taxon>Bacteria</taxon>
        <taxon>Pseudomonadati</taxon>
        <taxon>Bacteroidota</taxon>
        <taxon>Flavobacteriia</taxon>
        <taxon>Flavobacteriales</taxon>
        <taxon>Flavobacteriaceae</taxon>
        <taxon>Flavobacterium</taxon>
    </lineage>
</organism>
<dbReference type="OrthoDB" id="652227at2"/>
<gene>
    <name evidence="1" type="ORF">SAMN05444363_1958</name>
</gene>
<accession>A0A1M6EUD3</accession>
<dbReference type="Proteomes" id="UP000184488">
    <property type="component" value="Unassembled WGS sequence"/>
</dbReference>
<dbReference type="EMBL" id="FQZI01000003">
    <property type="protein sequence ID" value="SHI88979.1"/>
    <property type="molecule type" value="Genomic_DNA"/>
</dbReference>
<evidence type="ECO:0000313" key="2">
    <source>
        <dbReference type="Proteomes" id="UP000184488"/>
    </source>
</evidence>
<evidence type="ECO:0000313" key="1">
    <source>
        <dbReference type="EMBL" id="SHI88979.1"/>
    </source>
</evidence>
<protein>
    <submittedName>
        <fullName evidence="1">Uncharacterized protein</fullName>
    </submittedName>
</protein>
<dbReference type="RefSeq" id="WP_073310870.1">
    <property type="nucleotide sequence ID" value="NZ_FQZI01000003.1"/>
</dbReference>
<dbReference type="AlphaFoldDB" id="A0A1M6EUD3"/>
<dbReference type="STRING" id="415425.SAMN05444363_1958"/>
<proteinExistence type="predicted"/>